<name>A0ACD4DCF7_9NOCA</name>
<accession>A0ACD4DCF7</accession>
<proteinExistence type="predicted"/>
<evidence type="ECO:0000313" key="2">
    <source>
        <dbReference type="Proteomes" id="UP001156484"/>
    </source>
</evidence>
<organism evidence="1 2">
    <name type="scientific">Rhodococcus sacchari</name>
    <dbReference type="NCBI Taxonomy" id="2962047"/>
    <lineage>
        <taxon>Bacteria</taxon>
        <taxon>Bacillati</taxon>
        <taxon>Actinomycetota</taxon>
        <taxon>Actinomycetes</taxon>
        <taxon>Mycobacteriales</taxon>
        <taxon>Nocardiaceae</taxon>
        <taxon>Rhodococcus</taxon>
    </lineage>
</organism>
<reference evidence="1" key="1">
    <citation type="submission" date="2022-10" db="EMBL/GenBank/DDBJ databases">
        <title>Rhodococcus ferula Z13 complete genome.</title>
        <authorList>
            <person name="Long X."/>
            <person name="Zang M."/>
        </authorList>
    </citation>
    <scope>NUCLEOTIDE SEQUENCE</scope>
    <source>
        <strain evidence="1">Z13</strain>
    </source>
</reference>
<protein>
    <submittedName>
        <fullName evidence="1">Uncharacterized protein</fullName>
    </submittedName>
</protein>
<dbReference type="Proteomes" id="UP001156484">
    <property type="component" value="Chromosome"/>
</dbReference>
<keyword evidence="2" id="KW-1185">Reference proteome</keyword>
<sequence>MSILNRKLTAEEKAAVANEPTPVADETFTQVFAVDRGDLIVDPDDTEPPVPKRVWPAAVLWVVTLGATVGSVFYFAGGGL</sequence>
<gene>
    <name evidence="1" type="ORF">OED52_13885</name>
</gene>
<evidence type="ECO:0000313" key="1">
    <source>
        <dbReference type="EMBL" id="UYP17762.1"/>
    </source>
</evidence>
<dbReference type="EMBL" id="CP107551">
    <property type="protein sequence ID" value="UYP17762.1"/>
    <property type="molecule type" value="Genomic_DNA"/>
</dbReference>